<keyword evidence="3 4" id="KW-0269">Exonuclease</keyword>
<dbReference type="PANTHER" id="PTHR30337:SF0">
    <property type="entry name" value="NUCLEASE SBCCD SUBUNIT D"/>
    <property type="match status" value="1"/>
</dbReference>
<name>A0A0B8SZK3_9SPHI</name>
<dbReference type="EMBL" id="JJMU01000053">
    <property type="protein sequence ID" value="KGE13277.1"/>
    <property type="molecule type" value="Genomic_DNA"/>
</dbReference>
<dbReference type="InterPro" id="IPR004593">
    <property type="entry name" value="SbcD"/>
</dbReference>
<protein>
    <recommendedName>
        <fullName evidence="4">Nuclease SbcCD subunit D</fullName>
    </recommendedName>
</protein>
<sequence length="408" mass="46294">MKILHTADWHLGKRLDYFSRLEEQREVLDEICDKADEEEVDVIIIAGDLFDTFNPPVEAVELLYKTLRKLCKNGARPVIAIAGNHDSADRIDAPDVLARECGIIFIGFPKAKIPVFDIQHGYAISRSDYGFIEILLPKFNYPLRIIHTAFANELRLKQYLGSDNKEQMLNEVLHNHWQQLAGMYCDEQGVNILTAHLYMLKRGGTILEEPEGEKPIKVGNADLIYADGIPGSIQYTALGHLHRFQEIGGHLAPVVYPSSPLPYSFSEAEQEKGVAIVDAQPQQPVTYRKSVLRSGRKLYRKRFSSIDEAVAWLNANPYTLVELTLISNKFISSADLKRIHEAHDGIIHIIPVVKSEEMTTEKVQSINLDQDVDALFQDYFHYRLGQEPNSEIMDLLNEVIHSESETED</sequence>
<dbReference type="Proteomes" id="UP000031802">
    <property type="component" value="Unassembled WGS sequence"/>
</dbReference>
<organism evidence="6 7">
    <name type="scientific">Sphingobacterium deserti</name>
    <dbReference type="NCBI Taxonomy" id="1229276"/>
    <lineage>
        <taxon>Bacteria</taxon>
        <taxon>Pseudomonadati</taxon>
        <taxon>Bacteroidota</taxon>
        <taxon>Sphingobacteriia</taxon>
        <taxon>Sphingobacteriales</taxon>
        <taxon>Sphingobacteriaceae</taxon>
        <taxon>Sphingobacterium</taxon>
    </lineage>
</organism>
<dbReference type="Pfam" id="PF00149">
    <property type="entry name" value="Metallophos"/>
    <property type="match status" value="1"/>
</dbReference>
<dbReference type="PATRIC" id="fig|1229276.3.peg.2902"/>
<gene>
    <name evidence="4" type="primary">sbcD</name>
    <name evidence="6" type="ORF">DI53_2808</name>
</gene>
<reference evidence="6 7" key="2">
    <citation type="journal article" date="2015" name="PLoS ONE">
        <title>Whole-Genome Optical Mapping and Finished Genome Sequence of Sphingobacterium deserti sp. nov., a New Species Isolated from the Western Desert of China.</title>
        <authorList>
            <person name="Teng C."/>
            <person name="Zhou Z."/>
            <person name="Molnar I."/>
            <person name="Li X."/>
            <person name="Tang R."/>
            <person name="Chen M."/>
            <person name="Wang L."/>
            <person name="Su S."/>
            <person name="Zhang W."/>
            <person name="Lin M."/>
        </authorList>
    </citation>
    <scope>NUCLEOTIDE SEQUENCE [LARGE SCALE GENOMIC DNA]</scope>
    <source>
        <strain evidence="7">ACCC05744</strain>
    </source>
</reference>
<dbReference type="Gene3D" id="3.60.21.10">
    <property type="match status" value="1"/>
</dbReference>
<dbReference type="InterPro" id="IPR004843">
    <property type="entry name" value="Calcineurin-like_PHP"/>
</dbReference>
<reference evidence="7" key="1">
    <citation type="submission" date="2014-04" db="EMBL/GenBank/DDBJ databases">
        <title>Whole-Genome optical mapping and complete genome sequence of Sphingobacterium deserti sp. nov., a new spaces isolated from desert in the west of China.</title>
        <authorList>
            <person name="Teng C."/>
            <person name="Zhou Z."/>
            <person name="Li X."/>
            <person name="Chen M."/>
            <person name="Lin M."/>
            <person name="Wang L."/>
            <person name="Su S."/>
            <person name="Zhang C."/>
            <person name="Zhang W."/>
        </authorList>
    </citation>
    <scope>NUCLEOTIDE SEQUENCE [LARGE SCALE GENOMIC DNA]</scope>
    <source>
        <strain evidence="7">ACCC05744</strain>
    </source>
</reference>
<feature type="domain" description="Calcineurin-like phosphoesterase" evidence="5">
    <location>
        <begin position="1"/>
        <end position="176"/>
    </location>
</feature>
<evidence type="ECO:0000256" key="1">
    <source>
        <dbReference type="ARBA" id="ARBA00022722"/>
    </source>
</evidence>
<proteinExistence type="inferred from homology"/>
<dbReference type="eggNOG" id="COG0420">
    <property type="taxonomic scope" value="Bacteria"/>
</dbReference>
<evidence type="ECO:0000313" key="7">
    <source>
        <dbReference type="Proteomes" id="UP000031802"/>
    </source>
</evidence>
<keyword evidence="4" id="KW-0233">DNA recombination</keyword>
<evidence type="ECO:0000256" key="3">
    <source>
        <dbReference type="ARBA" id="ARBA00022839"/>
    </source>
</evidence>
<dbReference type="GO" id="GO:0006310">
    <property type="term" value="P:DNA recombination"/>
    <property type="evidence" value="ECO:0007669"/>
    <property type="project" value="UniProtKB-KW"/>
</dbReference>
<comment type="subunit">
    <text evidence="4">Heterodimer of SbcC and SbcD.</text>
</comment>
<comment type="caution">
    <text evidence="6">The sequence shown here is derived from an EMBL/GenBank/DDBJ whole genome shotgun (WGS) entry which is preliminary data.</text>
</comment>
<keyword evidence="2 4" id="KW-0378">Hydrolase</keyword>
<dbReference type="InterPro" id="IPR050535">
    <property type="entry name" value="DNA_Repair-Maintenance_Comp"/>
</dbReference>
<dbReference type="AlphaFoldDB" id="A0A0B8SZK3"/>
<dbReference type="SUPFAM" id="SSF56300">
    <property type="entry name" value="Metallo-dependent phosphatases"/>
    <property type="match status" value="1"/>
</dbReference>
<dbReference type="PANTHER" id="PTHR30337">
    <property type="entry name" value="COMPONENT OF ATP-DEPENDENT DSDNA EXONUCLEASE"/>
    <property type="match status" value="1"/>
</dbReference>
<dbReference type="InterPro" id="IPR041796">
    <property type="entry name" value="Mre11_N"/>
</dbReference>
<keyword evidence="7" id="KW-1185">Reference proteome</keyword>
<evidence type="ECO:0000259" key="5">
    <source>
        <dbReference type="Pfam" id="PF00149"/>
    </source>
</evidence>
<comment type="similarity">
    <text evidence="4">Belongs to the SbcD family.</text>
</comment>
<comment type="function">
    <text evidence="4">SbcCD cleaves DNA hairpin structures. These structures can inhibit DNA replication and are intermediates in certain DNA recombination reactions. The complex acts as a 3'-&gt;5' double strand exonuclease that can open hairpins. It also has a 5' single-strand endonuclease activity.</text>
</comment>
<dbReference type="STRING" id="1229276.DI53_2808"/>
<dbReference type="NCBIfam" id="TIGR00619">
    <property type="entry name" value="sbcd"/>
    <property type="match status" value="1"/>
</dbReference>
<evidence type="ECO:0000256" key="4">
    <source>
        <dbReference type="RuleBase" id="RU363069"/>
    </source>
</evidence>
<keyword evidence="4" id="KW-0235">DNA replication</keyword>
<dbReference type="GO" id="GO:0004519">
    <property type="term" value="F:endonuclease activity"/>
    <property type="evidence" value="ECO:0007669"/>
    <property type="project" value="UniProtKB-KW"/>
</dbReference>
<evidence type="ECO:0000313" key="6">
    <source>
        <dbReference type="EMBL" id="KGE13277.1"/>
    </source>
</evidence>
<dbReference type="OrthoDB" id="9773856at2"/>
<dbReference type="RefSeq" id="WP_037500710.1">
    <property type="nucleotide sequence ID" value="NZ_JJMU01000053.1"/>
</dbReference>
<dbReference type="GO" id="GO:0008408">
    <property type="term" value="F:3'-5' exonuclease activity"/>
    <property type="evidence" value="ECO:0007669"/>
    <property type="project" value="InterPro"/>
</dbReference>
<keyword evidence="4" id="KW-0255">Endonuclease</keyword>
<evidence type="ECO:0000256" key="2">
    <source>
        <dbReference type="ARBA" id="ARBA00022801"/>
    </source>
</evidence>
<dbReference type="CDD" id="cd00840">
    <property type="entry name" value="MPP_Mre11_N"/>
    <property type="match status" value="1"/>
</dbReference>
<keyword evidence="1 4" id="KW-0540">Nuclease</keyword>
<dbReference type="GO" id="GO:0006260">
    <property type="term" value="P:DNA replication"/>
    <property type="evidence" value="ECO:0007669"/>
    <property type="project" value="UniProtKB-KW"/>
</dbReference>
<accession>A0A0B8SZK3</accession>
<dbReference type="InterPro" id="IPR029052">
    <property type="entry name" value="Metallo-depent_PP-like"/>
</dbReference>